<feature type="active site" description="Proton donor/acceptor" evidence="3">
    <location>
        <position position="184"/>
    </location>
</feature>
<feature type="signal peptide" evidence="4">
    <location>
        <begin position="1"/>
        <end position="29"/>
    </location>
</feature>
<dbReference type="InterPro" id="IPR036237">
    <property type="entry name" value="Xyl_isomerase-like_sf"/>
</dbReference>
<reference evidence="7" key="1">
    <citation type="submission" date="2016-10" db="EMBL/GenBank/DDBJ databases">
        <authorList>
            <person name="Varghese N."/>
            <person name="Submissions S."/>
        </authorList>
    </citation>
    <scope>NUCLEOTIDE SEQUENCE [LARGE SCALE GENOMIC DNA]</scope>
    <source>
        <strain evidence="7">DSM 19315</strain>
    </source>
</reference>
<dbReference type="PIRSF" id="PIRSF006241">
    <property type="entry name" value="HyI"/>
    <property type="match status" value="1"/>
</dbReference>
<evidence type="ECO:0000256" key="3">
    <source>
        <dbReference type="PIRSR" id="PIRSR006241-50"/>
    </source>
</evidence>
<keyword evidence="1 2" id="KW-0413">Isomerase</keyword>
<dbReference type="RefSeq" id="WP_092790371.1">
    <property type="nucleotide sequence ID" value="NZ_FOPC01000004.1"/>
</dbReference>
<keyword evidence="6" id="KW-0670">Pyruvate</keyword>
<dbReference type="Gene3D" id="3.20.20.150">
    <property type="entry name" value="Divalent-metal-dependent TIM barrel enzymes"/>
    <property type="match status" value="1"/>
</dbReference>
<feature type="domain" description="Xylose isomerase-like TIM barrel" evidence="5">
    <location>
        <begin position="61"/>
        <end position="289"/>
    </location>
</feature>
<protein>
    <submittedName>
        <fullName evidence="6">Hydroxypyruvate isomerase</fullName>
    </submittedName>
</protein>
<proteinExistence type="inferred from homology"/>
<organism evidence="6 7">
    <name type="scientific">Algoriphagus hitonicola</name>
    <dbReference type="NCBI Taxonomy" id="435880"/>
    <lineage>
        <taxon>Bacteria</taxon>
        <taxon>Pseudomonadati</taxon>
        <taxon>Bacteroidota</taxon>
        <taxon>Cytophagia</taxon>
        <taxon>Cytophagales</taxon>
        <taxon>Cyclobacteriaceae</taxon>
        <taxon>Algoriphagus</taxon>
    </lineage>
</organism>
<comment type="similarity">
    <text evidence="2">Belongs to the hyi family.</text>
</comment>
<dbReference type="SUPFAM" id="SSF51658">
    <property type="entry name" value="Xylose isomerase-like"/>
    <property type="match status" value="1"/>
</dbReference>
<gene>
    <name evidence="6" type="ORF">SAMN04487988_104229</name>
</gene>
<name>A0A1I2SE12_9BACT</name>
<evidence type="ECO:0000313" key="7">
    <source>
        <dbReference type="Proteomes" id="UP000199642"/>
    </source>
</evidence>
<evidence type="ECO:0000256" key="2">
    <source>
        <dbReference type="PIRNR" id="PIRNR006241"/>
    </source>
</evidence>
<evidence type="ECO:0000259" key="5">
    <source>
        <dbReference type="Pfam" id="PF01261"/>
    </source>
</evidence>
<accession>A0A1I2SE12</accession>
<feature type="active site" description="Proton donor/acceptor" evidence="3">
    <location>
        <position position="279"/>
    </location>
</feature>
<keyword evidence="7" id="KW-1185">Reference proteome</keyword>
<dbReference type="AlphaFoldDB" id="A0A1I2SE12"/>
<dbReference type="InterPro" id="IPR050417">
    <property type="entry name" value="Sugar_Epim/Isomerase"/>
</dbReference>
<dbReference type="STRING" id="435880.SAMN04487988_104229"/>
<dbReference type="PANTHER" id="PTHR43489">
    <property type="entry name" value="ISOMERASE"/>
    <property type="match status" value="1"/>
</dbReference>
<dbReference type="Proteomes" id="UP000199642">
    <property type="component" value="Unassembled WGS sequence"/>
</dbReference>
<evidence type="ECO:0000313" key="6">
    <source>
        <dbReference type="EMBL" id="SFG50693.1"/>
    </source>
</evidence>
<dbReference type="Pfam" id="PF01261">
    <property type="entry name" value="AP_endonuc_2"/>
    <property type="match status" value="1"/>
</dbReference>
<sequence>MERRGFIKKMGLGSTALSLSGGLSLGAFAEDQRAPTFNMDFAPHFGMFRNSAPGGIEDELRFMADQGFRSLEDNGLLGRSVADQELMGKLLSDLNMRMGVFVIDGGDNWKVSLATGKQEFLDTFLATCRKSVEAAKRVNATWMTVVPGYFERNLPMGIQTANVIEALKRGAEILEPHGLTMVLEPLSDNPDLFLRHADQTFMICKAVDSPACKILYDVYHMQRNEGNIIATMEKTWDEIAYIQIGDNPGRKEPGTGEIHYGNVFKFIHEKGFNGILGMEHGNASPGKEGELALIEAYRKVDIS</sequence>
<evidence type="ECO:0000256" key="4">
    <source>
        <dbReference type="SAM" id="SignalP"/>
    </source>
</evidence>
<dbReference type="InterPro" id="IPR026040">
    <property type="entry name" value="HyI-like"/>
</dbReference>
<keyword evidence="4" id="KW-0732">Signal</keyword>
<evidence type="ECO:0000256" key="1">
    <source>
        <dbReference type="ARBA" id="ARBA00023235"/>
    </source>
</evidence>
<dbReference type="InterPro" id="IPR013022">
    <property type="entry name" value="Xyl_isomerase-like_TIM-brl"/>
</dbReference>
<dbReference type="GO" id="GO:0016853">
    <property type="term" value="F:isomerase activity"/>
    <property type="evidence" value="ECO:0007669"/>
    <property type="project" value="UniProtKB-KW"/>
</dbReference>
<dbReference type="EMBL" id="FOPC01000004">
    <property type="protein sequence ID" value="SFG50693.1"/>
    <property type="molecule type" value="Genomic_DNA"/>
</dbReference>
<feature type="chain" id="PRO_5011790360" evidence="4">
    <location>
        <begin position="30"/>
        <end position="303"/>
    </location>
</feature>
<dbReference type="OrthoDB" id="9786584at2"/>